<feature type="domain" description="BHLH" evidence="7">
    <location>
        <begin position="233"/>
        <end position="282"/>
    </location>
</feature>
<dbReference type="InterPro" id="IPR011598">
    <property type="entry name" value="bHLH_dom"/>
</dbReference>
<keyword evidence="9" id="KW-1185">Reference proteome</keyword>
<comment type="subcellular location">
    <subcellularLocation>
        <location evidence="1">Nucleus</location>
    </subcellularLocation>
</comment>
<evidence type="ECO:0000256" key="3">
    <source>
        <dbReference type="ARBA" id="ARBA00023125"/>
    </source>
</evidence>
<dbReference type="InterPro" id="IPR045843">
    <property type="entry name" value="IND-like"/>
</dbReference>
<evidence type="ECO:0000259" key="7">
    <source>
        <dbReference type="PROSITE" id="PS50888"/>
    </source>
</evidence>
<dbReference type="Proteomes" id="UP001408789">
    <property type="component" value="Unassembled WGS sequence"/>
</dbReference>
<keyword evidence="4" id="KW-0804">Transcription</keyword>
<keyword evidence="2" id="KW-0805">Transcription regulation</keyword>
<organism evidence="8 9">
    <name type="scientific">Deinandra increscens subsp. villosa</name>
    <dbReference type="NCBI Taxonomy" id="3103831"/>
    <lineage>
        <taxon>Eukaryota</taxon>
        <taxon>Viridiplantae</taxon>
        <taxon>Streptophyta</taxon>
        <taxon>Embryophyta</taxon>
        <taxon>Tracheophyta</taxon>
        <taxon>Spermatophyta</taxon>
        <taxon>Magnoliopsida</taxon>
        <taxon>eudicotyledons</taxon>
        <taxon>Gunneridae</taxon>
        <taxon>Pentapetalae</taxon>
        <taxon>asterids</taxon>
        <taxon>campanulids</taxon>
        <taxon>Asterales</taxon>
        <taxon>Asteraceae</taxon>
        <taxon>Asteroideae</taxon>
        <taxon>Heliantheae alliance</taxon>
        <taxon>Madieae</taxon>
        <taxon>Madiinae</taxon>
        <taxon>Deinandra</taxon>
    </lineage>
</organism>
<dbReference type="EMBL" id="JBCNJP010000015">
    <property type="protein sequence ID" value="KAK9066200.1"/>
    <property type="molecule type" value="Genomic_DNA"/>
</dbReference>
<dbReference type="PANTHER" id="PTHR45914:SF12">
    <property type="entry name" value="TRANSCRIPTION FACTOR BHLH87"/>
    <property type="match status" value="1"/>
</dbReference>
<name>A0AAP0D4U7_9ASTR</name>
<accession>A0AAP0D4U7</accession>
<dbReference type="Pfam" id="PF00010">
    <property type="entry name" value="HLH"/>
    <property type="match status" value="1"/>
</dbReference>
<reference evidence="8 9" key="1">
    <citation type="submission" date="2024-04" db="EMBL/GenBank/DDBJ databases">
        <title>The reference genome of an endangered Asteraceae, Deinandra increscens subsp. villosa, native to the Central Coast of California.</title>
        <authorList>
            <person name="Guilliams M."/>
            <person name="Hasenstab-Lehman K."/>
            <person name="Meyer R."/>
            <person name="Mcevoy S."/>
        </authorList>
    </citation>
    <scope>NUCLEOTIDE SEQUENCE [LARGE SCALE GENOMIC DNA]</scope>
    <source>
        <tissue evidence="8">Leaf</tissue>
    </source>
</reference>
<evidence type="ECO:0000256" key="2">
    <source>
        <dbReference type="ARBA" id="ARBA00023015"/>
    </source>
</evidence>
<dbReference type="CDD" id="cd11454">
    <property type="entry name" value="bHLH_AtIND_like"/>
    <property type="match status" value="1"/>
</dbReference>
<dbReference type="GO" id="GO:0005634">
    <property type="term" value="C:nucleus"/>
    <property type="evidence" value="ECO:0007669"/>
    <property type="project" value="UniProtKB-SubCell"/>
</dbReference>
<keyword evidence="5" id="KW-0539">Nucleus</keyword>
<comment type="caution">
    <text evidence="8">The sequence shown here is derived from an EMBL/GenBank/DDBJ whole genome shotgun (WGS) entry which is preliminary data.</text>
</comment>
<protein>
    <recommendedName>
        <fullName evidence="7">BHLH domain-containing protein</fullName>
    </recommendedName>
</protein>
<evidence type="ECO:0000313" key="8">
    <source>
        <dbReference type="EMBL" id="KAK9066200.1"/>
    </source>
</evidence>
<evidence type="ECO:0000256" key="5">
    <source>
        <dbReference type="ARBA" id="ARBA00023242"/>
    </source>
</evidence>
<dbReference type="GO" id="GO:0003700">
    <property type="term" value="F:DNA-binding transcription factor activity"/>
    <property type="evidence" value="ECO:0007669"/>
    <property type="project" value="InterPro"/>
</dbReference>
<evidence type="ECO:0000256" key="6">
    <source>
        <dbReference type="SAM" id="MobiDB-lite"/>
    </source>
</evidence>
<dbReference type="PANTHER" id="PTHR45914">
    <property type="entry name" value="TRANSCRIPTION FACTOR HEC3-RELATED"/>
    <property type="match status" value="1"/>
</dbReference>
<dbReference type="InterPro" id="IPR036638">
    <property type="entry name" value="HLH_DNA-bd_sf"/>
</dbReference>
<dbReference type="SUPFAM" id="SSF47459">
    <property type="entry name" value="HLH, helix-loop-helix DNA-binding domain"/>
    <property type="match status" value="1"/>
</dbReference>
<dbReference type="SMART" id="SM00353">
    <property type="entry name" value="HLH"/>
    <property type="match status" value="1"/>
</dbReference>
<feature type="compositionally biased region" description="Polar residues" evidence="6">
    <location>
        <begin position="151"/>
        <end position="164"/>
    </location>
</feature>
<keyword evidence="3" id="KW-0238">DNA-binding</keyword>
<dbReference type="GO" id="GO:0046983">
    <property type="term" value="F:protein dimerization activity"/>
    <property type="evidence" value="ECO:0007669"/>
    <property type="project" value="InterPro"/>
</dbReference>
<dbReference type="AlphaFoldDB" id="A0AAP0D4U7"/>
<evidence type="ECO:0000256" key="4">
    <source>
        <dbReference type="ARBA" id="ARBA00023163"/>
    </source>
</evidence>
<gene>
    <name evidence="8" type="ORF">SSX86_013521</name>
</gene>
<evidence type="ECO:0000313" key="9">
    <source>
        <dbReference type="Proteomes" id="UP001408789"/>
    </source>
</evidence>
<dbReference type="PROSITE" id="PS50888">
    <property type="entry name" value="BHLH"/>
    <property type="match status" value="1"/>
</dbReference>
<proteinExistence type="predicted"/>
<evidence type="ECO:0000256" key="1">
    <source>
        <dbReference type="ARBA" id="ARBA00004123"/>
    </source>
</evidence>
<feature type="region of interest" description="Disordered" evidence="6">
    <location>
        <begin position="151"/>
        <end position="187"/>
    </location>
</feature>
<sequence length="337" mass="37506">MEEYLDWERNMSSFAWSSINHHHQETEQNIFFDPTRFGLPKPTSTICSSPITAATGRHFAPAILDSINVASQSWCQTLTVNCLHEGKTVIPLTTAGDTTTHSNAYTSPLHEDATSDVIFSDSRKSRDEIIKNLSGVSSDDSVTKEIDDIILSQSSSETNQNNGSGFYEENASRSKRSRSDPVRSTINFRQATESDVFGDQMKQMIYAAAAFRPVSFGDEEAVMEKRRRKNVRISSDPQTVAARKRRERVSERIRVLQSLVPGGNRMDTASVLDEAANYLKFLRSQVKALEQIGDYVSCGTSTDAYSTTQNSQNIINHNVTLGVPLVFSHADSFFTIP</sequence>
<dbReference type="Gene3D" id="4.10.280.10">
    <property type="entry name" value="Helix-loop-helix DNA-binding domain"/>
    <property type="match status" value="1"/>
</dbReference>
<dbReference type="GO" id="GO:0003677">
    <property type="term" value="F:DNA binding"/>
    <property type="evidence" value="ECO:0007669"/>
    <property type="project" value="UniProtKB-KW"/>
</dbReference>